<accession>A0AAD5Z7W1</accession>
<gene>
    <name evidence="1" type="ORF">LUZ61_017618</name>
</gene>
<evidence type="ECO:0000313" key="2">
    <source>
        <dbReference type="Proteomes" id="UP001210211"/>
    </source>
</evidence>
<comment type="caution">
    <text evidence="1">The sequence shown here is derived from an EMBL/GenBank/DDBJ whole genome shotgun (WGS) entry which is preliminary data.</text>
</comment>
<reference evidence="1 2" key="1">
    <citation type="journal article" date="2022" name="Cell">
        <title>Repeat-based holocentromeres influence genome architecture and karyotype evolution.</title>
        <authorList>
            <person name="Hofstatter P.G."/>
            <person name="Thangavel G."/>
            <person name="Lux T."/>
            <person name="Neumann P."/>
            <person name="Vondrak T."/>
            <person name="Novak P."/>
            <person name="Zhang M."/>
            <person name="Costa L."/>
            <person name="Castellani M."/>
            <person name="Scott A."/>
            <person name="Toegelov H."/>
            <person name="Fuchs J."/>
            <person name="Mata-Sucre Y."/>
            <person name="Dias Y."/>
            <person name="Vanzela A.L.L."/>
            <person name="Huettel B."/>
            <person name="Almeida C.C.S."/>
            <person name="Simkova H."/>
            <person name="Souza G."/>
            <person name="Pedrosa-Harand A."/>
            <person name="Macas J."/>
            <person name="Mayer K.F.X."/>
            <person name="Houben A."/>
            <person name="Marques A."/>
        </authorList>
    </citation>
    <scope>NUCLEOTIDE SEQUENCE [LARGE SCALE GENOMIC DNA]</scope>
    <source>
        <strain evidence="1">RhyTen1mFocal</strain>
    </source>
</reference>
<dbReference type="EMBL" id="JAMRDG010000002">
    <property type="protein sequence ID" value="KAJ3688454.1"/>
    <property type="molecule type" value="Genomic_DNA"/>
</dbReference>
<proteinExistence type="predicted"/>
<keyword evidence="2" id="KW-1185">Reference proteome</keyword>
<protein>
    <submittedName>
        <fullName evidence="1">Uncharacterized protein</fullName>
    </submittedName>
</protein>
<evidence type="ECO:0000313" key="1">
    <source>
        <dbReference type="EMBL" id="KAJ3688454.1"/>
    </source>
</evidence>
<organism evidence="1 2">
    <name type="scientific">Rhynchospora tenuis</name>
    <dbReference type="NCBI Taxonomy" id="198213"/>
    <lineage>
        <taxon>Eukaryota</taxon>
        <taxon>Viridiplantae</taxon>
        <taxon>Streptophyta</taxon>
        <taxon>Embryophyta</taxon>
        <taxon>Tracheophyta</taxon>
        <taxon>Spermatophyta</taxon>
        <taxon>Magnoliopsida</taxon>
        <taxon>Liliopsida</taxon>
        <taxon>Poales</taxon>
        <taxon>Cyperaceae</taxon>
        <taxon>Cyperoideae</taxon>
        <taxon>Rhynchosporeae</taxon>
        <taxon>Rhynchospora</taxon>
    </lineage>
</organism>
<dbReference type="Proteomes" id="UP001210211">
    <property type="component" value="Unassembled WGS sequence"/>
</dbReference>
<sequence length="169" mass="19384">MANPAELWMKEYGEASRLAEEVSKMLSEYGSHLPSSRPETLRHLSSIRRHITNLGIRLGMLEADLSSQQKKSTWFRKKEIERRKKMLSNLRERETRMTLALNMWYAANGGEDLVGSSQGAIKLQEEIIQEQDESSATRHQMWSFDDHPVTTLLPADRVVREVEESAGGR</sequence>
<dbReference type="AlphaFoldDB" id="A0AAD5Z7W1"/>
<name>A0AAD5Z7W1_9POAL</name>